<comment type="caution">
    <text evidence="3">The sequence shown here is derived from an EMBL/GenBank/DDBJ whole genome shotgun (WGS) entry which is preliminary data.</text>
</comment>
<dbReference type="Proteomes" id="UP000071859">
    <property type="component" value="Unassembled WGS sequence"/>
</dbReference>
<keyword evidence="2" id="KW-0472">Membrane</keyword>
<feature type="region of interest" description="Disordered" evidence="1">
    <location>
        <begin position="220"/>
        <end position="253"/>
    </location>
</feature>
<protein>
    <recommendedName>
        <fullName evidence="5">Zinc ribbon domain-containing protein</fullName>
    </recommendedName>
</protein>
<keyword evidence="4" id="KW-1185">Reference proteome</keyword>
<evidence type="ECO:0000313" key="3">
    <source>
        <dbReference type="EMBL" id="SAK84447.1"/>
    </source>
</evidence>
<organism evidence="3 4">
    <name type="scientific">Caballeronia calidae</name>
    <dbReference type="NCBI Taxonomy" id="1777139"/>
    <lineage>
        <taxon>Bacteria</taxon>
        <taxon>Pseudomonadati</taxon>
        <taxon>Pseudomonadota</taxon>
        <taxon>Betaproteobacteria</taxon>
        <taxon>Burkholderiales</taxon>
        <taxon>Burkholderiaceae</taxon>
        <taxon>Caballeronia</taxon>
    </lineage>
</organism>
<sequence length="253" mass="27060">MSSIFSFPRHRFYACRNCQRLVASDAEVCPHCDMDLGPESQVGAGASPFVRWNRTDDVAGAANKRSVVIRRFLAFAVGMVFLLTLAISKIIFVEVGERNEAAPVTQAYSDRNSPGIDGSPDEDGPSAARHDSKAVDLAVAVPDEGTVESKAIHIDASSPVSESTSTAHTRDAEVALARSCANVGAWACVREHASKALALDAQHAESQSLLEQAIMRTGWRASTPATAQSRQIPTTHGTTREGTASKTQDSRPR</sequence>
<evidence type="ECO:0008006" key="5">
    <source>
        <dbReference type="Google" id="ProtNLM"/>
    </source>
</evidence>
<proteinExistence type="predicted"/>
<evidence type="ECO:0000256" key="2">
    <source>
        <dbReference type="SAM" id="Phobius"/>
    </source>
</evidence>
<feature type="region of interest" description="Disordered" evidence="1">
    <location>
        <begin position="104"/>
        <end position="132"/>
    </location>
</feature>
<feature type="compositionally biased region" description="Polar residues" evidence="1">
    <location>
        <begin position="223"/>
        <end position="247"/>
    </location>
</feature>
<dbReference type="AlphaFoldDB" id="A0A158CS77"/>
<feature type="transmembrane region" description="Helical" evidence="2">
    <location>
        <begin position="72"/>
        <end position="92"/>
    </location>
</feature>
<gene>
    <name evidence="3" type="ORF">AWB78_04232</name>
</gene>
<name>A0A158CS77_9BURK</name>
<keyword evidence="2" id="KW-1133">Transmembrane helix</keyword>
<accession>A0A158CS77</accession>
<reference evidence="3" key="1">
    <citation type="submission" date="2016-01" db="EMBL/GenBank/DDBJ databases">
        <authorList>
            <person name="Peeters C."/>
        </authorList>
    </citation>
    <scope>NUCLEOTIDE SEQUENCE</scope>
    <source>
        <strain evidence="3">LMG 29321</strain>
    </source>
</reference>
<keyword evidence="2" id="KW-0812">Transmembrane</keyword>
<evidence type="ECO:0000256" key="1">
    <source>
        <dbReference type="SAM" id="MobiDB-lite"/>
    </source>
</evidence>
<dbReference type="EMBL" id="FCOX02000022">
    <property type="protein sequence ID" value="SAK84447.1"/>
    <property type="molecule type" value="Genomic_DNA"/>
</dbReference>
<evidence type="ECO:0000313" key="4">
    <source>
        <dbReference type="Proteomes" id="UP000071859"/>
    </source>
</evidence>